<dbReference type="GO" id="GO:0030154">
    <property type="term" value="P:cell differentiation"/>
    <property type="evidence" value="ECO:0007669"/>
    <property type="project" value="TreeGrafter"/>
</dbReference>
<evidence type="ECO:0000256" key="1">
    <source>
        <dbReference type="ARBA" id="ARBA00004123"/>
    </source>
</evidence>
<keyword evidence="12" id="KW-1185">Reference proteome</keyword>
<feature type="compositionally biased region" description="Polar residues" evidence="9">
    <location>
        <begin position="128"/>
        <end position="140"/>
    </location>
</feature>
<evidence type="ECO:0000256" key="2">
    <source>
        <dbReference type="ARBA" id="ARBA00010341"/>
    </source>
</evidence>
<feature type="domain" description="Homeobox" evidence="10">
    <location>
        <begin position="408"/>
        <end position="468"/>
    </location>
</feature>
<feature type="region of interest" description="Disordered" evidence="9">
    <location>
        <begin position="519"/>
        <end position="564"/>
    </location>
</feature>
<dbReference type="FunFam" id="1.10.10.60:FF:000574">
    <property type="entry name" value="Homeobox protein CHOX-CAD2"/>
    <property type="match status" value="1"/>
</dbReference>
<dbReference type="AlphaFoldDB" id="A0AAW2EWF4"/>
<feature type="compositionally biased region" description="Polar residues" evidence="9">
    <location>
        <begin position="555"/>
        <end position="564"/>
    </location>
</feature>
<evidence type="ECO:0000256" key="6">
    <source>
        <dbReference type="ARBA" id="ARBA00023242"/>
    </source>
</evidence>
<dbReference type="GO" id="GO:0009887">
    <property type="term" value="P:animal organ morphogenesis"/>
    <property type="evidence" value="ECO:0007669"/>
    <property type="project" value="TreeGrafter"/>
</dbReference>
<evidence type="ECO:0000256" key="4">
    <source>
        <dbReference type="ARBA" id="ARBA00023125"/>
    </source>
</evidence>
<feature type="compositionally biased region" description="Polar residues" evidence="9">
    <location>
        <begin position="190"/>
        <end position="208"/>
    </location>
</feature>
<feature type="region of interest" description="Disordered" evidence="9">
    <location>
        <begin position="347"/>
        <end position="384"/>
    </location>
</feature>
<evidence type="ECO:0000313" key="11">
    <source>
        <dbReference type="EMBL" id="KAL0106784.1"/>
    </source>
</evidence>
<dbReference type="CDD" id="cd00086">
    <property type="entry name" value="homeodomain"/>
    <property type="match status" value="1"/>
</dbReference>
<organism evidence="11 12">
    <name type="scientific">Cardiocondyla obscurior</name>
    <dbReference type="NCBI Taxonomy" id="286306"/>
    <lineage>
        <taxon>Eukaryota</taxon>
        <taxon>Metazoa</taxon>
        <taxon>Ecdysozoa</taxon>
        <taxon>Arthropoda</taxon>
        <taxon>Hexapoda</taxon>
        <taxon>Insecta</taxon>
        <taxon>Pterygota</taxon>
        <taxon>Neoptera</taxon>
        <taxon>Endopterygota</taxon>
        <taxon>Hymenoptera</taxon>
        <taxon>Apocrita</taxon>
        <taxon>Aculeata</taxon>
        <taxon>Formicoidea</taxon>
        <taxon>Formicidae</taxon>
        <taxon>Myrmicinae</taxon>
        <taxon>Cardiocondyla</taxon>
    </lineage>
</organism>
<evidence type="ECO:0000259" key="10">
    <source>
        <dbReference type="PROSITE" id="PS50071"/>
    </source>
</evidence>
<dbReference type="PANTHER" id="PTHR24332:SF9">
    <property type="entry name" value="HOMEOTIC PROTEIN CAUDAL"/>
    <property type="match status" value="1"/>
</dbReference>
<dbReference type="PROSITE" id="PS50071">
    <property type="entry name" value="HOMEOBOX_2"/>
    <property type="match status" value="1"/>
</dbReference>
<dbReference type="InterPro" id="IPR047152">
    <property type="entry name" value="Caudal_homeobox"/>
</dbReference>
<comment type="subcellular location">
    <subcellularLocation>
        <location evidence="1 7 8">Nucleus</location>
    </subcellularLocation>
</comment>
<dbReference type="GO" id="GO:0000977">
    <property type="term" value="F:RNA polymerase II transcription regulatory region sequence-specific DNA binding"/>
    <property type="evidence" value="ECO:0007669"/>
    <property type="project" value="TreeGrafter"/>
</dbReference>
<feature type="compositionally biased region" description="Polar residues" evidence="9">
    <location>
        <begin position="347"/>
        <end position="362"/>
    </location>
</feature>
<feature type="region of interest" description="Disordered" evidence="9">
    <location>
        <begin position="276"/>
        <end position="318"/>
    </location>
</feature>
<evidence type="ECO:0000256" key="3">
    <source>
        <dbReference type="ARBA" id="ARBA00022473"/>
    </source>
</evidence>
<dbReference type="InterPro" id="IPR000047">
    <property type="entry name" value="HTH_motif"/>
</dbReference>
<keyword evidence="4 7" id="KW-0238">DNA-binding</keyword>
<feature type="compositionally biased region" description="Low complexity" evidence="9">
    <location>
        <begin position="525"/>
        <end position="554"/>
    </location>
</feature>
<dbReference type="PANTHER" id="PTHR24332">
    <property type="entry name" value="HOMEOBOX PROTEIN CDX"/>
    <property type="match status" value="1"/>
</dbReference>
<dbReference type="GO" id="GO:0005634">
    <property type="term" value="C:nucleus"/>
    <property type="evidence" value="ECO:0007669"/>
    <property type="project" value="UniProtKB-SubCell"/>
</dbReference>
<feature type="compositionally biased region" description="Low complexity" evidence="9">
    <location>
        <begin position="141"/>
        <end position="189"/>
    </location>
</feature>
<dbReference type="InterPro" id="IPR001356">
    <property type="entry name" value="HD"/>
</dbReference>
<dbReference type="Gene3D" id="1.10.10.60">
    <property type="entry name" value="Homeodomain-like"/>
    <property type="match status" value="1"/>
</dbReference>
<dbReference type="PROSITE" id="PS00027">
    <property type="entry name" value="HOMEOBOX_1"/>
    <property type="match status" value="1"/>
</dbReference>
<dbReference type="InterPro" id="IPR017970">
    <property type="entry name" value="Homeobox_CS"/>
</dbReference>
<feature type="compositionally biased region" description="Low complexity" evidence="9">
    <location>
        <begin position="282"/>
        <end position="307"/>
    </location>
</feature>
<dbReference type="Pfam" id="PF00046">
    <property type="entry name" value="Homeodomain"/>
    <property type="match status" value="1"/>
</dbReference>
<gene>
    <name evidence="11" type="ORF">PUN28_015380</name>
</gene>
<reference evidence="11 12" key="1">
    <citation type="submission" date="2023-03" db="EMBL/GenBank/DDBJ databases">
        <title>High recombination rates correlate with genetic variation in Cardiocondyla obscurior ants.</title>
        <authorList>
            <person name="Errbii M."/>
        </authorList>
    </citation>
    <scope>NUCLEOTIDE SEQUENCE [LARGE SCALE GENOMIC DNA]</scope>
    <source>
        <strain evidence="11">Alpha-2009</strain>
        <tissue evidence="11">Whole body</tissue>
    </source>
</reference>
<evidence type="ECO:0000256" key="8">
    <source>
        <dbReference type="RuleBase" id="RU000682"/>
    </source>
</evidence>
<sequence>MEQTHQQTSTQQVQPHTAVAVAAPAAIEGTQYWYGYPSRAIPATPALHSQHQPGPIPPQFFNHPEMLPGWHYTTQYSPYLQYQPQHLHFQTQSQQHHTQEQHSPSEQRIQQQLSQPHLQQSSPSEQLYQHSSPQQHLQHNSPPQQLCQQHPSPHQHLQQSSPPQLCQQHSGQQLAASSPQQLQQNSPPQHTQHTQANSLPQQRIQQRTLPKPHLQESSPPQFFQQNSPPQYLQSQVPSRDQEYEISYKRRMLKWGFRNVNIDMAIRNQYPSAAARMNGNTDGNVNGSINGSLNGSMNGSSHSNNSSSPTTPPNFHIVPYDDLPCSSRNVNLSSASGNINLISSDMSLPATSRDVPSTSRDLPSTSRDMSSTSRRHQLYTSHRIQGRRSPYEWMKRPSYQSQPKPGKTRTKDKYRVVYTDYQRLELEKEFHMNHYTTIKRKADLAAQLGLTERQIKIWFQNRRAKERKLLKKQQEQSRERQMRAQDVVAAVASTTMEAMTGGMMGYSTTSADMGGMLGGLIQTNESTTSAPLPTTPASSASLPASQPASQSATLSMQYSGHASAM</sequence>
<dbReference type="SMART" id="SM00389">
    <property type="entry name" value="HOX"/>
    <property type="match status" value="1"/>
</dbReference>
<dbReference type="Proteomes" id="UP001430953">
    <property type="component" value="Unassembled WGS sequence"/>
</dbReference>
<dbReference type="SUPFAM" id="SSF46689">
    <property type="entry name" value="Homeodomain-like"/>
    <property type="match status" value="1"/>
</dbReference>
<dbReference type="GO" id="GO:0009948">
    <property type="term" value="P:anterior/posterior axis specification"/>
    <property type="evidence" value="ECO:0007669"/>
    <property type="project" value="TreeGrafter"/>
</dbReference>
<dbReference type="InterPro" id="IPR009057">
    <property type="entry name" value="Homeodomain-like_sf"/>
</dbReference>
<feature type="region of interest" description="Disordered" evidence="9">
    <location>
        <begin position="89"/>
        <end position="239"/>
    </location>
</feature>
<evidence type="ECO:0000256" key="9">
    <source>
        <dbReference type="SAM" id="MobiDB-lite"/>
    </source>
</evidence>
<evidence type="ECO:0000256" key="5">
    <source>
        <dbReference type="ARBA" id="ARBA00023155"/>
    </source>
</evidence>
<name>A0AAW2EWF4_9HYME</name>
<feature type="compositionally biased region" description="Low complexity" evidence="9">
    <location>
        <begin position="106"/>
        <end position="127"/>
    </location>
</feature>
<evidence type="ECO:0000313" key="12">
    <source>
        <dbReference type="Proteomes" id="UP001430953"/>
    </source>
</evidence>
<evidence type="ECO:0000256" key="7">
    <source>
        <dbReference type="PROSITE-ProRule" id="PRU00108"/>
    </source>
</evidence>
<keyword evidence="6 7" id="KW-0539">Nucleus</keyword>
<feature type="compositionally biased region" description="Low complexity" evidence="9">
    <location>
        <begin position="217"/>
        <end position="230"/>
    </location>
</feature>
<keyword evidence="5 7" id="KW-0371">Homeobox</keyword>
<feature type="DNA-binding region" description="Homeobox" evidence="7">
    <location>
        <begin position="410"/>
        <end position="469"/>
    </location>
</feature>
<comment type="similarity">
    <text evidence="2">Belongs to the Caudal homeobox family.</text>
</comment>
<dbReference type="GO" id="GO:0000981">
    <property type="term" value="F:DNA-binding transcription factor activity, RNA polymerase II-specific"/>
    <property type="evidence" value="ECO:0007669"/>
    <property type="project" value="InterPro"/>
</dbReference>
<keyword evidence="3" id="KW-0217">Developmental protein</keyword>
<accession>A0AAW2EWF4</accession>
<comment type="caution">
    <text evidence="11">The sequence shown here is derived from an EMBL/GenBank/DDBJ whole genome shotgun (WGS) entry which is preliminary data.</text>
</comment>
<dbReference type="EMBL" id="JADYXP020000017">
    <property type="protein sequence ID" value="KAL0106784.1"/>
    <property type="molecule type" value="Genomic_DNA"/>
</dbReference>
<protein>
    <recommendedName>
        <fullName evidence="10">Homeobox domain-containing protein</fullName>
    </recommendedName>
</protein>
<proteinExistence type="inferred from homology"/>
<dbReference type="PRINTS" id="PR00031">
    <property type="entry name" value="HTHREPRESSR"/>
</dbReference>